<dbReference type="EMBL" id="JYDL01001011">
    <property type="protein sequence ID" value="KRX11975.1"/>
    <property type="molecule type" value="Genomic_DNA"/>
</dbReference>
<evidence type="ECO:0000313" key="1">
    <source>
        <dbReference type="EMBL" id="KRX11975.1"/>
    </source>
</evidence>
<name>A0A0V0RBS4_9BILA</name>
<accession>A0A0V0RBS4</accession>
<organism evidence="1 2">
    <name type="scientific">Trichinella nelsoni</name>
    <dbReference type="NCBI Taxonomy" id="6336"/>
    <lineage>
        <taxon>Eukaryota</taxon>
        <taxon>Metazoa</taxon>
        <taxon>Ecdysozoa</taxon>
        <taxon>Nematoda</taxon>
        <taxon>Enoplea</taxon>
        <taxon>Dorylaimia</taxon>
        <taxon>Trichinellida</taxon>
        <taxon>Trichinellidae</taxon>
        <taxon>Trichinella</taxon>
    </lineage>
</organism>
<protein>
    <submittedName>
        <fullName evidence="1">Uncharacterized protein</fullName>
    </submittedName>
</protein>
<keyword evidence="2" id="KW-1185">Reference proteome</keyword>
<proteinExistence type="predicted"/>
<evidence type="ECO:0000313" key="2">
    <source>
        <dbReference type="Proteomes" id="UP000054630"/>
    </source>
</evidence>
<dbReference type="AlphaFoldDB" id="A0A0V0RBS4"/>
<comment type="caution">
    <text evidence="1">The sequence shown here is derived from an EMBL/GenBank/DDBJ whole genome shotgun (WGS) entry which is preliminary data.</text>
</comment>
<reference evidence="1 2" key="1">
    <citation type="submission" date="2015-01" db="EMBL/GenBank/DDBJ databases">
        <title>Evolution of Trichinella species and genotypes.</title>
        <authorList>
            <person name="Korhonen P.K."/>
            <person name="Edoardo P."/>
            <person name="Giuseppe L.R."/>
            <person name="Gasser R.B."/>
        </authorList>
    </citation>
    <scope>NUCLEOTIDE SEQUENCE [LARGE SCALE GENOMIC DNA]</scope>
    <source>
        <strain evidence="1">ISS37</strain>
    </source>
</reference>
<sequence length="34" mass="3923">MFSQTVAEYLSLESVNECALVHDITMLPVRHFLK</sequence>
<gene>
    <name evidence="1" type="ORF">T07_13580</name>
</gene>
<dbReference type="Proteomes" id="UP000054630">
    <property type="component" value="Unassembled WGS sequence"/>
</dbReference>
<dbReference type="OrthoDB" id="10421743at2759"/>